<sequence>MTQTHHHQTADSFRRPVAGYILASIVVGVLGLVTAIAITVSGIMNTFSDVGESYADAFETGVRVGPQASSIDLQGAKYTILSLYYGDEEPSVTDQMQQCDITDPEGHPVMSNTSSQQVTESQAAAAGYHLPGLHHVIFTHFEAREGTYTVQCRQEAIVSDGSSYQMSNTALQGVLIGLSSVILAGGLFIMGIVNSSRNKKAQAEELALAHQAGLS</sequence>
<proteinExistence type="predicted"/>
<dbReference type="RefSeq" id="WP_141868057.1">
    <property type="nucleotide sequence ID" value="NZ_BAABAN010000017.1"/>
</dbReference>
<keyword evidence="1" id="KW-0812">Transmembrane</keyword>
<name>A0A543A065_9MICC</name>
<feature type="transmembrane region" description="Helical" evidence="1">
    <location>
        <begin position="170"/>
        <end position="193"/>
    </location>
</feature>
<keyword evidence="3" id="KW-1185">Reference proteome</keyword>
<evidence type="ECO:0000313" key="2">
    <source>
        <dbReference type="EMBL" id="TQL65987.1"/>
    </source>
</evidence>
<protein>
    <submittedName>
        <fullName evidence="2">Uncharacterized protein</fullName>
    </submittedName>
</protein>
<keyword evidence="1" id="KW-1133">Transmembrane helix</keyword>
<dbReference type="AlphaFoldDB" id="A0A543A065"/>
<dbReference type="EMBL" id="VFOU01000004">
    <property type="protein sequence ID" value="TQL65987.1"/>
    <property type="molecule type" value="Genomic_DNA"/>
</dbReference>
<comment type="caution">
    <text evidence="2">The sequence shown here is derived from an EMBL/GenBank/DDBJ whole genome shotgun (WGS) entry which is preliminary data.</text>
</comment>
<dbReference type="Proteomes" id="UP000319746">
    <property type="component" value="Unassembled WGS sequence"/>
</dbReference>
<dbReference type="OrthoDB" id="4963813at2"/>
<evidence type="ECO:0000256" key="1">
    <source>
        <dbReference type="SAM" id="Phobius"/>
    </source>
</evidence>
<keyword evidence="1" id="KW-0472">Membrane</keyword>
<feature type="transmembrane region" description="Helical" evidence="1">
    <location>
        <begin position="20"/>
        <end position="44"/>
    </location>
</feature>
<accession>A0A543A065</accession>
<organism evidence="2 3">
    <name type="scientific">Enteractinococcus coprophilus</name>
    <dbReference type="NCBI Taxonomy" id="1027633"/>
    <lineage>
        <taxon>Bacteria</taxon>
        <taxon>Bacillati</taxon>
        <taxon>Actinomycetota</taxon>
        <taxon>Actinomycetes</taxon>
        <taxon>Micrococcales</taxon>
        <taxon>Micrococcaceae</taxon>
    </lineage>
</organism>
<evidence type="ECO:0000313" key="3">
    <source>
        <dbReference type="Proteomes" id="UP000319746"/>
    </source>
</evidence>
<reference evidence="2 3" key="1">
    <citation type="submission" date="2019-06" db="EMBL/GenBank/DDBJ databases">
        <title>Sequencing the genomes of 1000 actinobacteria strains.</title>
        <authorList>
            <person name="Klenk H.-P."/>
        </authorList>
    </citation>
    <scope>NUCLEOTIDE SEQUENCE [LARGE SCALE GENOMIC DNA]</scope>
    <source>
        <strain evidence="2 3">DSM 24083</strain>
    </source>
</reference>
<gene>
    <name evidence="2" type="ORF">FB556_2464</name>
</gene>